<protein>
    <recommendedName>
        <fullName evidence="2">HNH domain-containing protein</fullName>
    </recommendedName>
</protein>
<organism evidence="1">
    <name type="scientific">marine sediment metagenome</name>
    <dbReference type="NCBI Taxonomy" id="412755"/>
    <lineage>
        <taxon>unclassified sequences</taxon>
        <taxon>metagenomes</taxon>
        <taxon>ecological metagenomes</taxon>
    </lineage>
</organism>
<sequence>MGSIPSAPTGFLIYLWVKNYMKTCSTCKRPKPLSAYAINRRKKDGRQTLCRECKKERDKRYYATNKKRMKHQIAESKAKRADKNHTWLLQYLTEHPCMDCGEDDLLVLELDHVRGRKKGDVVKLVLGGYSLKTIKKEITKCEVRCANCHRRRTYISNGTARARKVMAMFEEGH</sequence>
<accession>A0A0F8ZRL1</accession>
<evidence type="ECO:0000313" key="1">
    <source>
        <dbReference type="EMBL" id="KKK88660.1"/>
    </source>
</evidence>
<dbReference type="AlphaFoldDB" id="A0A0F8ZRL1"/>
<gene>
    <name evidence="1" type="ORF">LCGC14_2740910</name>
</gene>
<reference evidence="1" key="1">
    <citation type="journal article" date="2015" name="Nature">
        <title>Complex archaea that bridge the gap between prokaryotes and eukaryotes.</title>
        <authorList>
            <person name="Spang A."/>
            <person name="Saw J.H."/>
            <person name="Jorgensen S.L."/>
            <person name="Zaremba-Niedzwiedzka K."/>
            <person name="Martijn J."/>
            <person name="Lind A.E."/>
            <person name="van Eijk R."/>
            <person name="Schleper C."/>
            <person name="Guy L."/>
            <person name="Ettema T.J."/>
        </authorList>
    </citation>
    <scope>NUCLEOTIDE SEQUENCE</scope>
</reference>
<name>A0A0F8ZRL1_9ZZZZ</name>
<evidence type="ECO:0008006" key="2">
    <source>
        <dbReference type="Google" id="ProtNLM"/>
    </source>
</evidence>
<comment type="caution">
    <text evidence="1">The sequence shown here is derived from an EMBL/GenBank/DDBJ whole genome shotgun (WGS) entry which is preliminary data.</text>
</comment>
<dbReference type="EMBL" id="LAZR01049857">
    <property type="protein sequence ID" value="KKK88660.1"/>
    <property type="molecule type" value="Genomic_DNA"/>
</dbReference>
<proteinExistence type="predicted"/>